<dbReference type="InterPro" id="IPR010985">
    <property type="entry name" value="Ribbon_hlx_hlx"/>
</dbReference>
<protein>
    <recommendedName>
        <fullName evidence="3">Relaxosome protein TraY</fullName>
    </recommendedName>
</protein>
<evidence type="ECO:0000256" key="5">
    <source>
        <dbReference type="ARBA" id="ARBA00022971"/>
    </source>
</evidence>
<keyword evidence="5" id="KW-0184">Conjugation</keyword>
<proteinExistence type="inferred from homology"/>
<keyword evidence="8" id="KW-1185">Reference proteome</keyword>
<dbReference type="CDD" id="cd22233">
    <property type="entry name" value="RHH_CopAso-like"/>
    <property type="match status" value="1"/>
</dbReference>
<comment type="subcellular location">
    <subcellularLocation>
        <location evidence="1">Cytoplasm</location>
    </subcellularLocation>
</comment>
<evidence type="ECO:0000313" key="8">
    <source>
        <dbReference type="Proteomes" id="UP001230768"/>
    </source>
</evidence>
<organism evidence="7 8">
    <name type="scientific">Pseudomonas wuhanensis</name>
    <dbReference type="NCBI Taxonomy" id="2954098"/>
    <lineage>
        <taxon>Bacteria</taxon>
        <taxon>Pseudomonadati</taxon>
        <taxon>Pseudomonadota</taxon>
        <taxon>Gammaproteobacteria</taxon>
        <taxon>Pseudomonadales</taxon>
        <taxon>Pseudomonadaceae</taxon>
        <taxon>Pseudomonas</taxon>
    </lineage>
</organism>
<dbReference type="Pfam" id="PF05509">
    <property type="entry name" value="TraY"/>
    <property type="match status" value="1"/>
</dbReference>
<sequence length="73" mass="8261">MLTLHLPPDLEERLQKLAKATGRSTAFYVTQAIALHLDDIEDLSIAERRLLDIRAGSSETIPLEQVLTHRRGR</sequence>
<evidence type="ECO:0000256" key="4">
    <source>
        <dbReference type="ARBA" id="ARBA00022490"/>
    </source>
</evidence>
<comment type="similarity">
    <text evidence="2">Belongs to the TraY family.</text>
</comment>
<keyword evidence="6" id="KW-0238">DNA-binding</keyword>
<keyword evidence="4" id="KW-0963">Cytoplasm</keyword>
<dbReference type="RefSeq" id="WP_305422824.1">
    <property type="nucleotide sequence ID" value="NZ_CP117430.1"/>
</dbReference>
<gene>
    <name evidence="7" type="ORF">PSH88_22890</name>
</gene>
<accession>A0ABY9GNB2</accession>
<evidence type="ECO:0000256" key="1">
    <source>
        <dbReference type="ARBA" id="ARBA00004496"/>
    </source>
</evidence>
<reference evidence="7 8" key="1">
    <citation type="submission" date="2023-02" db="EMBL/GenBank/DDBJ databases">
        <title>Evolution of Hrp T3SS in non-pathogenic Pseudomonas fluorescens.</title>
        <authorList>
            <person name="Liao K."/>
            <person name="Wei H."/>
            <person name="Gu Y."/>
        </authorList>
    </citation>
    <scope>NUCLEOTIDE SEQUENCE [LARGE SCALE GENOMIC DNA]</scope>
    <source>
        <strain evidence="7 8">FP607</strain>
    </source>
</reference>
<dbReference type="Proteomes" id="UP001230768">
    <property type="component" value="Chromosome"/>
</dbReference>
<evidence type="ECO:0000256" key="2">
    <source>
        <dbReference type="ARBA" id="ARBA00007183"/>
    </source>
</evidence>
<dbReference type="SUPFAM" id="SSF47598">
    <property type="entry name" value="Ribbon-helix-helix"/>
    <property type="match status" value="1"/>
</dbReference>
<dbReference type="EMBL" id="CP117430">
    <property type="protein sequence ID" value="WLI17076.1"/>
    <property type="molecule type" value="Genomic_DNA"/>
</dbReference>
<dbReference type="InterPro" id="IPR008876">
    <property type="entry name" value="TraY"/>
</dbReference>
<evidence type="ECO:0000256" key="6">
    <source>
        <dbReference type="ARBA" id="ARBA00023125"/>
    </source>
</evidence>
<evidence type="ECO:0000313" key="7">
    <source>
        <dbReference type="EMBL" id="WLI17076.1"/>
    </source>
</evidence>
<evidence type="ECO:0000256" key="3">
    <source>
        <dbReference type="ARBA" id="ARBA00020541"/>
    </source>
</evidence>
<name>A0ABY9GNB2_9PSED</name>